<feature type="region of interest" description="Disordered" evidence="3">
    <location>
        <begin position="131"/>
        <end position="156"/>
    </location>
</feature>
<dbReference type="SUPFAM" id="SSF47384">
    <property type="entry name" value="Homodimeric domain of signal transducing histidine kinase"/>
    <property type="match status" value="1"/>
</dbReference>
<evidence type="ECO:0000313" key="6">
    <source>
        <dbReference type="Proteomes" id="UP000612349"/>
    </source>
</evidence>
<dbReference type="CDD" id="cd00082">
    <property type="entry name" value="HisKA"/>
    <property type="match status" value="1"/>
</dbReference>
<proteinExistence type="predicted"/>
<keyword evidence="6" id="KW-1185">Reference proteome</keyword>
<evidence type="ECO:0000259" key="4">
    <source>
        <dbReference type="SMART" id="SM00388"/>
    </source>
</evidence>
<dbReference type="EMBL" id="BMIP01000008">
    <property type="protein sequence ID" value="GGD79761.1"/>
    <property type="molecule type" value="Genomic_DNA"/>
</dbReference>
<evidence type="ECO:0000256" key="1">
    <source>
        <dbReference type="ARBA" id="ARBA00000085"/>
    </source>
</evidence>
<gene>
    <name evidence="5" type="ORF">GCM10010990_32130</name>
</gene>
<dbReference type="Proteomes" id="UP000612349">
    <property type="component" value="Unassembled WGS sequence"/>
</dbReference>
<feature type="region of interest" description="Disordered" evidence="3">
    <location>
        <begin position="175"/>
        <end position="195"/>
    </location>
</feature>
<evidence type="ECO:0000313" key="5">
    <source>
        <dbReference type="EMBL" id="GGD79761.1"/>
    </source>
</evidence>
<dbReference type="Gene3D" id="1.10.287.130">
    <property type="match status" value="1"/>
</dbReference>
<dbReference type="EC" id="2.7.13.3" evidence="2"/>
<organism evidence="5 6">
    <name type="scientific">Croceicoccus mobilis</name>
    <dbReference type="NCBI Taxonomy" id="1703339"/>
    <lineage>
        <taxon>Bacteria</taxon>
        <taxon>Pseudomonadati</taxon>
        <taxon>Pseudomonadota</taxon>
        <taxon>Alphaproteobacteria</taxon>
        <taxon>Sphingomonadales</taxon>
        <taxon>Erythrobacteraceae</taxon>
        <taxon>Croceicoccus</taxon>
    </lineage>
</organism>
<evidence type="ECO:0000256" key="2">
    <source>
        <dbReference type="ARBA" id="ARBA00012438"/>
    </source>
</evidence>
<reference evidence="5" key="1">
    <citation type="journal article" date="2014" name="Int. J. Syst. Evol. Microbiol.">
        <title>Complete genome sequence of Corynebacterium casei LMG S-19264T (=DSM 44701T), isolated from a smear-ripened cheese.</title>
        <authorList>
            <consortium name="US DOE Joint Genome Institute (JGI-PGF)"/>
            <person name="Walter F."/>
            <person name="Albersmeier A."/>
            <person name="Kalinowski J."/>
            <person name="Ruckert C."/>
        </authorList>
    </citation>
    <scope>NUCLEOTIDE SEQUENCE</scope>
    <source>
        <strain evidence="5">CGMCC 1.15360</strain>
    </source>
</reference>
<evidence type="ECO:0000256" key="3">
    <source>
        <dbReference type="SAM" id="MobiDB-lite"/>
    </source>
</evidence>
<name>A0A916Z7E1_9SPHN</name>
<sequence length="592" mass="62818">MTLDDRLRTVLAVSVDGERAALAQFRQLVDLLGSGGAVADGQLIASAFLRISVLSRRLPVAERVAILGEPGVRLRAATLVAQLCEGDERVAEAALNAADLDSHGWDAIVPMLANGLRRRAELLRLNARRPGVAEADEPADLSEYEPAPPPAVTRGQEFAHDGGDELAEEILTADDMPTPAPAPAPEPSHVSAEGGTLPAARAPAVRTHAFGWRAAPRGDTRPGDIAGLVQRIEEYREHRATRGPEDKPAEPVREIEPTVTAAIIDLRIDSDMRISWAGHFAPMLKGLGLSPAEDASALIDERSAAKLRRQQVVRGGAVTITASPAISGGWRLDAVPRFDTVGRFLGHHARITRQPAKRDESDPRGDEVRQALHELRTPLGALQGFAEIIQQQLFGPVPNRYRAQAADIAAESARLLAGLEEVERLVRMRGGKMAMPGGETALADLLGQLADQFAAIDQGSGAHFVLSAPGADVAIPVAEVEAEGMFWRLLATLSAAAQPGETLYMDLTANGQVELAVTLPASLRGTALFNAEVGRSERGDPVLGMLGAGFALRLVAAEARAAGGALSHDDEQVVIRLPRTQDESPDLHETAA</sequence>
<accession>A0A916Z7E1</accession>
<dbReference type="OrthoDB" id="9813151at2"/>
<feature type="compositionally biased region" description="Acidic residues" evidence="3">
    <location>
        <begin position="134"/>
        <end position="143"/>
    </location>
</feature>
<dbReference type="InterPro" id="IPR003661">
    <property type="entry name" value="HisK_dim/P_dom"/>
</dbReference>
<comment type="catalytic activity">
    <reaction evidence="1">
        <text>ATP + protein L-histidine = ADP + protein N-phospho-L-histidine.</text>
        <dbReference type="EC" id="2.7.13.3"/>
    </reaction>
</comment>
<reference evidence="5" key="2">
    <citation type="submission" date="2020-09" db="EMBL/GenBank/DDBJ databases">
        <authorList>
            <person name="Sun Q."/>
            <person name="Zhou Y."/>
        </authorList>
    </citation>
    <scope>NUCLEOTIDE SEQUENCE</scope>
    <source>
        <strain evidence="5">CGMCC 1.15360</strain>
    </source>
</reference>
<dbReference type="Pfam" id="PF00512">
    <property type="entry name" value="HisKA"/>
    <property type="match status" value="1"/>
</dbReference>
<comment type="caution">
    <text evidence="5">The sequence shown here is derived from an EMBL/GenBank/DDBJ whole genome shotgun (WGS) entry which is preliminary data.</text>
</comment>
<dbReference type="InterPro" id="IPR036097">
    <property type="entry name" value="HisK_dim/P_sf"/>
</dbReference>
<dbReference type="GO" id="GO:0000155">
    <property type="term" value="F:phosphorelay sensor kinase activity"/>
    <property type="evidence" value="ECO:0007669"/>
    <property type="project" value="InterPro"/>
</dbReference>
<dbReference type="SMART" id="SM00388">
    <property type="entry name" value="HisKA"/>
    <property type="match status" value="1"/>
</dbReference>
<feature type="domain" description="Signal transduction histidine kinase dimerisation/phosphoacceptor" evidence="4">
    <location>
        <begin position="363"/>
        <end position="431"/>
    </location>
</feature>
<protein>
    <recommendedName>
        <fullName evidence="2">histidine kinase</fullName>
        <ecNumber evidence="2">2.7.13.3</ecNumber>
    </recommendedName>
</protein>
<dbReference type="RefSeq" id="WP_066772117.1">
    <property type="nucleotide sequence ID" value="NZ_BMIP01000008.1"/>
</dbReference>
<dbReference type="AlphaFoldDB" id="A0A916Z7E1"/>